<gene>
    <name evidence="2" type="ORF">GCM10012278_21490</name>
</gene>
<comment type="caution">
    <text evidence="2">The sequence shown here is derived from an EMBL/GenBank/DDBJ whole genome shotgun (WGS) entry which is preliminary data.</text>
</comment>
<evidence type="ECO:0000313" key="2">
    <source>
        <dbReference type="EMBL" id="GGP04778.1"/>
    </source>
</evidence>
<evidence type="ECO:0000313" key="3">
    <source>
        <dbReference type="Proteomes" id="UP000660745"/>
    </source>
</evidence>
<sequence>MDDRRRYDRATAALEPPFAILDLEAFHANAAALVRRAAGKPIRVATKSIRSRPLLERVLALDGFQGLMAFTLPEALWLAERGFGDILVAYPTADREALAALAGNAEAAGRITLTVDSTEQLAFMDHAVAEVHPRQEIRICIDIDAGFVAFGGKFRAGALRSPLRDADQIAALAADIAKRPGYRLVGLLAYEAQIAGVGDAPRTGAARARVIRLMQALSARELMVRRGRIVNAVRQVADLEFVNGGGTGSIERTVREKAVTEVAAGSGLFHPRLFDFYSRFTGRPAALFALPVVRRPSPGAVTVLGGGYLASGAAGPSRLPQPYLPAGLRYAPDEGAGEVQTPLLGRPAEDLRIGDRVWFRHAKAGELCERFDTLHLVESGTVTDSVPTYRGESKTFL</sequence>
<evidence type="ECO:0000259" key="1">
    <source>
        <dbReference type="Pfam" id="PF01168"/>
    </source>
</evidence>
<proteinExistence type="predicted"/>
<accession>A0A918A3P5</accession>
<dbReference type="InterPro" id="IPR051466">
    <property type="entry name" value="D-amino_acid_metab_enzyme"/>
</dbReference>
<dbReference type="CDD" id="cd06813">
    <property type="entry name" value="PLPDE_III_DSD_D-TA_like_2"/>
    <property type="match status" value="1"/>
</dbReference>
<dbReference type="GO" id="GO:0008721">
    <property type="term" value="F:D-serine ammonia-lyase activity"/>
    <property type="evidence" value="ECO:0007669"/>
    <property type="project" value="TreeGrafter"/>
</dbReference>
<dbReference type="Proteomes" id="UP000660745">
    <property type="component" value="Unassembled WGS sequence"/>
</dbReference>
<dbReference type="InterPro" id="IPR001608">
    <property type="entry name" value="Ala_racemase_N"/>
</dbReference>
<feature type="domain" description="Alanine racemase N-terminal" evidence="1">
    <location>
        <begin position="22"/>
        <end position="221"/>
    </location>
</feature>
<dbReference type="SUPFAM" id="SSF51419">
    <property type="entry name" value="PLP-binding barrel"/>
    <property type="match status" value="1"/>
</dbReference>
<keyword evidence="3" id="KW-1185">Reference proteome</keyword>
<dbReference type="Pfam" id="PF01168">
    <property type="entry name" value="Ala_racemase_N"/>
    <property type="match status" value="1"/>
</dbReference>
<dbReference type="GO" id="GO:0036088">
    <property type="term" value="P:D-serine catabolic process"/>
    <property type="evidence" value="ECO:0007669"/>
    <property type="project" value="TreeGrafter"/>
</dbReference>
<dbReference type="EMBL" id="BMNK01000003">
    <property type="protein sequence ID" value="GGP04778.1"/>
    <property type="molecule type" value="Genomic_DNA"/>
</dbReference>
<reference evidence="2" key="2">
    <citation type="submission" date="2020-09" db="EMBL/GenBank/DDBJ databases">
        <authorList>
            <person name="Sun Q."/>
            <person name="Zhou Y."/>
        </authorList>
    </citation>
    <scope>NUCLEOTIDE SEQUENCE</scope>
    <source>
        <strain evidence="2">CGMCC 4.7430</strain>
    </source>
</reference>
<dbReference type="RefSeq" id="WP_189138379.1">
    <property type="nucleotide sequence ID" value="NZ_BMNK01000003.1"/>
</dbReference>
<reference evidence="2" key="1">
    <citation type="journal article" date="2014" name="Int. J. Syst. Evol. Microbiol.">
        <title>Complete genome sequence of Corynebacterium casei LMG S-19264T (=DSM 44701T), isolated from a smear-ripened cheese.</title>
        <authorList>
            <consortium name="US DOE Joint Genome Institute (JGI-PGF)"/>
            <person name="Walter F."/>
            <person name="Albersmeier A."/>
            <person name="Kalinowski J."/>
            <person name="Ruckert C."/>
        </authorList>
    </citation>
    <scope>NUCLEOTIDE SEQUENCE</scope>
    <source>
        <strain evidence="2">CGMCC 4.7430</strain>
    </source>
</reference>
<dbReference type="InterPro" id="IPR029066">
    <property type="entry name" value="PLP-binding_barrel"/>
</dbReference>
<organism evidence="2 3">
    <name type="scientific">Nonomuraea glycinis</name>
    <dbReference type="NCBI Taxonomy" id="2047744"/>
    <lineage>
        <taxon>Bacteria</taxon>
        <taxon>Bacillati</taxon>
        <taxon>Actinomycetota</taxon>
        <taxon>Actinomycetes</taxon>
        <taxon>Streptosporangiales</taxon>
        <taxon>Streptosporangiaceae</taxon>
        <taxon>Nonomuraea</taxon>
    </lineage>
</organism>
<protein>
    <submittedName>
        <fullName evidence="2">Alanine racemase</fullName>
    </submittedName>
</protein>
<dbReference type="Gene3D" id="3.20.20.10">
    <property type="entry name" value="Alanine racemase"/>
    <property type="match status" value="1"/>
</dbReference>
<dbReference type="PANTHER" id="PTHR28004">
    <property type="entry name" value="ZGC:162816-RELATED"/>
    <property type="match status" value="1"/>
</dbReference>
<name>A0A918A3P5_9ACTN</name>
<dbReference type="AlphaFoldDB" id="A0A918A3P5"/>
<dbReference type="PANTHER" id="PTHR28004:SF2">
    <property type="entry name" value="D-SERINE DEHYDRATASE"/>
    <property type="match status" value="1"/>
</dbReference>